<dbReference type="SUPFAM" id="SSF57756">
    <property type="entry name" value="Retrovirus zinc finger-like domains"/>
    <property type="match status" value="1"/>
</dbReference>
<dbReference type="Pfam" id="PF14223">
    <property type="entry name" value="Retrotran_gag_2"/>
    <property type="match status" value="1"/>
</dbReference>
<organism evidence="4 5">
    <name type="scientific">Nyssa sinensis</name>
    <dbReference type="NCBI Taxonomy" id="561372"/>
    <lineage>
        <taxon>Eukaryota</taxon>
        <taxon>Viridiplantae</taxon>
        <taxon>Streptophyta</taxon>
        <taxon>Embryophyta</taxon>
        <taxon>Tracheophyta</taxon>
        <taxon>Spermatophyta</taxon>
        <taxon>Magnoliopsida</taxon>
        <taxon>eudicotyledons</taxon>
        <taxon>Gunneridae</taxon>
        <taxon>Pentapetalae</taxon>
        <taxon>asterids</taxon>
        <taxon>Cornales</taxon>
        <taxon>Nyssaceae</taxon>
        <taxon>Nyssa</taxon>
    </lineage>
</organism>
<proteinExistence type="predicted"/>
<feature type="compositionally biased region" description="Low complexity" evidence="2">
    <location>
        <begin position="186"/>
        <end position="200"/>
    </location>
</feature>
<evidence type="ECO:0000313" key="4">
    <source>
        <dbReference type="EMBL" id="KAA8528098.1"/>
    </source>
</evidence>
<keyword evidence="1" id="KW-0862">Zinc</keyword>
<dbReference type="PANTHER" id="PTHR35317:SF34">
    <property type="match status" value="1"/>
</dbReference>
<evidence type="ECO:0000259" key="3">
    <source>
        <dbReference type="PROSITE" id="PS50158"/>
    </source>
</evidence>
<evidence type="ECO:0000256" key="1">
    <source>
        <dbReference type="PROSITE-ProRule" id="PRU00047"/>
    </source>
</evidence>
<dbReference type="SMART" id="SM00343">
    <property type="entry name" value="ZnF_C2HC"/>
    <property type="match status" value="1"/>
</dbReference>
<feature type="domain" description="CCHC-type" evidence="3">
    <location>
        <begin position="123"/>
        <end position="138"/>
    </location>
</feature>
<feature type="compositionally biased region" description="Acidic residues" evidence="2">
    <location>
        <begin position="171"/>
        <end position="185"/>
    </location>
</feature>
<dbReference type="OrthoDB" id="2013098at2759"/>
<feature type="region of interest" description="Disordered" evidence="2">
    <location>
        <begin position="166"/>
        <end position="235"/>
    </location>
</feature>
<keyword evidence="5" id="KW-1185">Reference proteome</keyword>
<evidence type="ECO:0000256" key="2">
    <source>
        <dbReference type="SAM" id="MobiDB-lite"/>
    </source>
</evidence>
<keyword evidence="1" id="KW-0863">Zinc-finger</keyword>
<dbReference type="AlphaFoldDB" id="A0A5J5AD80"/>
<gene>
    <name evidence="4" type="ORF">F0562_035033</name>
</gene>
<dbReference type="GO" id="GO:0008270">
    <property type="term" value="F:zinc ion binding"/>
    <property type="evidence" value="ECO:0007669"/>
    <property type="project" value="UniProtKB-KW"/>
</dbReference>
<dbReference type="PROSITE" id="PS50158">
    <property type="entry name" value="ZF_CCHC"/>
    <property type="match status" value="1"/>
</dbReference>
<keyword evidence="1" id="KW-0479">Metal-binding</keyword>
<dbReference type="Proteomes" id="UP000325577">
    <property type="component" value="Linkage Group LG21"/>
</dbReference>
<accession>A0A5J5AD80</accession>
<dbReference type="InterPro" id="IPR001878">
    <property type="entry name" value="Znf_CCHC"/>
</dbReference>
<evidence type="ECO:0000313" key="5">
    <source>
        <dbReference type="Proteomes" id="UP000325577"/>
    </source>
</evidence>
<dbReference type="InterPro" id="IPR036875">
    <property type="entry name" value="Znf_CCHC_sf"/>
</dbReference>
<sequence length="235" mass="26105">MKEGETVDNFFARTLTIANKMKAHGETMSQTIINEKVLRSMTSKFDYVVCSIEESNDLNTTTIDELQSSLLVHEQRMNGHHGEEQVLKVTHEDNTSRGRGRGVFKGRGRGRGRQLFNKATIECFKCHKLGHFQYECPSWENGANYAELDEGEELLLMSFIELNHAQREAGDSDEEGVEAENEGEFGVEANKNEEASSNGTNGAGSSGTSSPSSESHDENSSGPVQGRARRVPRWM</sequence>
<reference evidence="4 5" key="1">
    <citation type="submission" date="2019-09" db="EMBL/GenBank/DDBJ databases">
        <title>A chromosome-level genome assembly of the Chinese tupelo Nyssa sinensis.</title>
        <authorList>
            <person name="Yang X."/>
            <person name="Kang M."/>
            <person name="Yang Y."/>
            <person name="Xiong H."/>
            <person name="Wang M."/>
            <person name="Zhang Z."/>
            <person name="Wang Z."/>
            <person name="Wu H."/>
            <person name="Ma T."/>
            <person name="Liu J."/>
            <person name="Xi Z."/>
        </authorList>
    </citation>
    <scope>NUCLEOTIDE SEQUENCE [LARGE SCALE GENOMIC DNA]</scope>
    <source>
        <strain evidence="4">J267</strain>
        <tissue evidence="4">Leaf</tissue>
    </source>
</reference>
<dbReference type="EMBL" id="CM018045">
    <property type="protein sequence ID" value="KAA8528098.1"/>
    <property type="molecule type" value="Genomic_DNA"/>
</dbReference>
<dbReference type="GO" id="GO:0003676">
    <property type="term" value="F:nucleic acid binding"/>
    <property type="evidence" value="ECO:0007669"/>
    <property type="project" value="InterPro"/>
</dbReference>
<dbReference type="PANTHER" id="PTHR35317">
    <property type="entry name" value="OS04G0629600 PROTEIN"/>
    <property type="match status" value="1"/>
</dbReference>
<name>A0A5J5AD80_9ASTE</name>
<protein>
    <recommendedName>
        <fullName evidence="3">CCHC-type domain-containing protein</fullName>
    </recommendedName>
</protein>
<dbReference type="Gene3D" id="4.10.60.10">
    <property type="entry name" value="Zinc finger, CCHC-type"/>
    <property type="match status" value="1"/>
</dbReference>